<dbReference type="EMBL" id="BARS01046950">
    <property type="protein sequence ID" value="GAG34732.1"/>
    <property type="molecule type" value="Genomic_DNA"/>
</dbReference>
<organism evidence="1">
    <name type="scientific">marine sediment metagenome</name>
    <dbReference type="NCBI Taxonomy" id="412755"/>
    <lineage>
        <taxon>unclassified sequences</taxon>
        <taxon>metagenomes</taxon>
        <taxon>ecological metagenomes</taxon>
    </lineage>
</organism>
<comment type="caution">
    <text evidence="1">The sequence shown here is derived from an EMBL/GenBank/DDBJ whole genome shotgun (WGS) entry which is preliminary data.</text>
</comment>
<accession>X0XH35</accession>
<evidence type="ECO:0000313" key="1">
    <source>
        <dbReference type="EMBL" id="GAG34732.1"/>
    </source>
</evidence>
<reference evidence="1" key="1">
    <citation type="journal article" date="2014" name="Front. Microbiol.">
        <title>High frequency of phylogenetically diverse reductive dehalogenase-homologous genes in deep subseafloor sedimentary metagenomes.</title>
        <authorList>
            <person name="Kawai M."/>
            <person name="Futagami T."/>
            <person name="Toyoda A."/>
            <person name="Takaki Y."/>
            <person name="Nishi S."/>
            <person name="Hori S."/>
            <person name="Arai W."/>
            <person name="Tsubouchi T."/>
            <person name="Morono Y."/>
            <person name="Uchiyama I."/>
            <person name="Ito T."/>
            <person name="Fujiyama A."/>
            <person name="Inagaki F."/>
            <person name="Takami H."/>
        </authorList>
    </citation>
    <scope>NUCLEOTIDE SEQUENCE</scope>
    <source>
        <strain evidence="1">Expedition CK06-06</strain>
    </source>
</reference>
<feature type="non-terminal residue" evidence="1">
    <location>
        <position position="55"/>
    </location>
</feature>
<sequence>MGHCGLTPLPFPPEADKQGRFVFVKTSYMVGTLAVYISEDLNICVKFYKKFNAKS</sequence>
<gene>
    <name evidence="1" type="ORF">S01H1_70589</name>
</gene>
<proteinExistence type="predicted"/>
<protein>
    <submittedName>
        <fullName evidence="1">Uncharacterized protein</fullName>
    </submittedName>
</protein>
<name>X0XH35_9ZZZZ</name>
<dbReference type="AlphaFoldDB" id="X0XH35"/>